<dbReference type="SUPFAM" id="SSF52540">
    <property type="entry name" value="P-loop containing nucleoside triphosphate hydrolases"/>
    <property type="match status" value="2"/>
</dbReference>
<dbReference type="OrthoDB" id="6500128at2759"/>
<dbReference type="Gene3D" id="3.40.50.300">
    <property type="entry name" value="P-loop containing nucleotide triphosphate hydrolases"/>
    <property type="match status" value="2"/>
</dbReference>
<evidence type="ECO:0000313" key="12">
    <source>
        <dbReference type="EMBL" id="OOF99557.1"/>
    </source>
</evidence>
<feature type="transmembrane region" description="Helical" evidence="9">
    <location>
        <begin position="883"/>
        <end position="903"/>
    </location>
</feature>
<dbReference type="InterPro" id="IPR056227">
    <property type="entry name" value="TMD0_ABC"/>
</dbReference>
<dbReference type="GO" id="GO:0016020">
    <property type="term" value="C:membrane"/>
    <property type="evidence" value="ECO:0007669"/>
    <property type="project" value="UniProtKB-SubCell"/>
</dbReference>
<dbReference type="Proteomes" id="UP000188318">
    <property type="component" value="Unassembled WGS sequence"/>
</dbReference>
<dbReference type="PROSITE" id="PS50893">
    <property type="entry name" value="ABC_TRANSPORTER_2"/>
    <property type="match status" value="2"/>
</dbReference>
<feature type="transmembrane region" description="Helical" evidence="9">
    <location>
        <begin position="30"/>
        <end position="52"/>
    </location>
</feature>
<keyword evidence="3 9" id="KW-0812">Transmembrane</keyword>
<feature type="domain" description="ABC transmembrane type-1" evidence="11">
    <location>
        <begin position="882"/>
        <end position="1167"/>
    </location>
</feature>
<evidence type="ECO:0000256" key="5">
    <source>
        <dbReference type="ARBA" id="ARBA00022840"/>
    </source>
</evidence>
<dbReference type="OMA" id="MDHETEM"/>
<evidence type="ECO:0008006" key="14">
    <source>
        <dbReference type="Google" id="ProtNLM"/>
    </source>
</evidence>
<dbReference type="Pfam" id="PF00664">
    <property type="entry name" value="ABC_membrane"/>
    <property type="match status" value="1"/>
</dbReference>
<dbReference type="InterPro" id="IPR027417">
    <property type="entry name" value="P-loop_NTPase"/>
</dbReference>
<keyword evidence="2" id="KW-0813">Transport</keyword>
<dbReference type="InterPro" id="IPR017871">
    <property type="entry name" value="ABC_transporter-like_CS"/>
</dbReference>
<dbReference type="GO" id="GO:0005524">
    <property type="term" value="F:ATP binding"/>
    <property type="evidence" value="ECO:0007669"/>
    <property type="project" value="UniProtKB-KW"/>
</dbReference>
<dbReference type="SUPFAM" id="SSF90123">
    <property type="entry name" value="ABC transporter transmembrane region"/>
    <property type="match status" value="2"/>
</dbReference>
<feature type="transmembrane region" description="Helical" evidence="9">
    <location>
        <begin position="409"/>
        <end position="431"/>
    </location>
</feature>
<keyword evidence="4" id="KW-0547">Nucleotide-binding</keyword>
<feature type="transmembrane region" description="Helical" evidence="9">
    <location>
        <begin position="96"/>
        <end position="117"/>
    </location>
</feature>
<feature type="transmembrane region" description="Helical" evidence="9">
    <location>
        <begin position="489"/>
        <end position="514"/>
    </location>
</feature>
<sequence>MAGCQDSSFGPYAGPGCRGGFDFTLKFEEIVMTLVPTTMFLMAATLRIPLLWNRSSVGAGVGHDRLLIAKRMATGVLCLQSIALLVYGRYQTPPVTRLMLATMVMLFVESVVLAAWSTLEHQRSAHPSVVLNTYLVCMGLLQACRVRSLWLADSPLVLCILTTTSLATRLALLTLESVDKPRREETKGSPRLLADCGSFPSRVFFGWLVPLLCQGYSGILSAVHFSGLETDHTQQERQRRFAAAVECRRGIPASKFHLITILIQCNPVDFAGAIVFRLLYIATLFAQPFLIEDVLNFLEDGSMSLNRGYGLIGAFGLIYLFIAIFTAHYAHCTNRFALSSWALLVNAVVNATLNAPVATIPPPGKVGAAVNVDAANTVQGFRAMHDMWASFVTVALCLWLLYLQVGLAFIAPLLSTIVFTALTVSVSPIMIRRQRLWVEATERRLGVIIRTIASIKEIKMMGLGSKIERSIQQLRRDEVRMARRFRRMISLIVLFSAGSYQGATFVTYGAFAIVCRVTGTALNTYKLDMSLSVLSIMTSPLYLMIQQAPVVVAGLNSLQRLDAVLKLPRVPSTPSQDAKCAEGPGEDQALIALQGVTLDWDGSSPVLEDVGIQISPGQLHAIVGATGSGKSTLLRALLGELHPVRGAVRRRVTGGIAYCAQKPWLMNGTIRSNVIGTGAFEPSWYQQVLFACDLDKDLAALPQRDHTPIGSAGIALSGGQKQRVGLARALYARSELLMLDDILSGLDNTTQRNVIERVFGAQGVARQVRTTTVVVTHHGKLDQATLISLMDTCLLCVDGRVEAQSSSAALFQLQDVESDETLDDENEGVDRKVTPTMNHQAEAQHAAEGVEQADAEDQPKRSDPQSWRLYRYYMQLVGNHHTLLFIILSATVAGVSVYQQYWLTDWADADSNRQLSMYITVYLGMFVATLVIIFGWCSHYLDIMIQKASLQLHEAQLLAFLRAPISFLMAAKSGALANRFTQDIMLVDDELPVALLNTVSSFFSALAEVVVVFVACPIMAAVTPVLFIVFWVLQSFYLRTSRQLRVLEIEAKAPLYQHTLQCAEGLATIRAFGWTAALQRESARHVSAAQEPMYMLYSVQVWLKMVLDLIIAGVCVLFAGLVVKLRSSSEAGMIGLGFINIITMSTTSRRFMVAWTTLEISLGALSRIHSFVTDSPSEDASSGSAPRPTAWPTEGKVEFSNVSATYIAQGRPILSDINLTIHPREKILICGRSGSGKSSLVSSLLRLLHVSSGTIRIDDLDTSTMSVASVRSAFTVLPQDPFFIAGSIRDNMNLGAAVSDDERIQAALRKVGLWAYVEKDLGGLESALDPKLMLSQGQQQLFCLARMILQKGKIIIIDEASSSVDNDTDARMNAIIRSELHDRTVICVAHRLDHLLDYDRVVVLQGGRIVEMGEPRALLQRPSMFQELWQSMHAV</sequence>
<dbReference type="PROSITE" id="PS00211">
    <property type="entry name" value="ABC_TRANSPORTER_1"/>
    <property type="match status" value="2"/>
</dbReference>
<feature type="transmembrane region" description="Helical" evidence="9">
    <location>
        <begin position="72"/>
        <end position="90"/>
    </location>
</feature>
<dbReference type="CDD" id="cd18580">
    <property type="entry name" value="ABC_6TM_ABCC_D2"/>
    <property type="match status" value="1"/>
</dbReference>
<protein>
    <recommendedName>
        <fullName evidence="14">ABC transporter</fullName>
    </recommendedName>
</protein>
<accession>A0A1R3RYP4</accession>
<dbReference type="PROSITE" id="PS50929">
    <property type="entry name" value="ABC_TM1F"/>
    <property type="match status" value="2"/>
</dbReference>
<evidence type="ECO:0000256" key="2">
    <source>
        <dbReference type="ARBA" id="ARBA00022448"/>
    </source>
</evidence>
<name>A0A1R3RYP4_ASPC5</name>
<feature type="domain" description="ABC transmembrane type-1" evidence="11">
    <location>
        <begin position="271"/>
        <end position="513"/>
    </location>
</feature>
<feature type="transmembrane region" description="Helical" evidence="9">
    <location>
        <begin position="387"/>
        <end position="403"/>
    </location>
</feature>
<keyword evidence="7 9" id="KW-0472">Membrane</keyword>
<gene>
    <name evidence="12" type="ORF">ASPCADRAFT_126458</name>
</gene>
<dbReference type="FunFam" id="3.40.50.300:FF:000630">
    <property type="entry name" value="ATP-binding cassette (ABC) transporter, putative"/>
    <property type="match status" value="1"/>
</dbReference>
<feature type="transmembrane region" description="Helical" evidence="9">
    <location>
        <begin position="1009"/>
        <end position="1033"/>
    </location>
</feature>
<evidence type="ECO:0000259" key="10">
    <source>
        <dbReference type="PROSITE" id="PS50893"/>
    </source>
</evidence>
<keyword evidence="5" id="KW-0067">ATP-binding</keyword>
<dbReference type="InterPro" id="IPR050173">
    <property type="entry name" value="ABC_transporter_C-like"/>
</dbReference>
<dbReference type="Pfam" id="PF00005">
    <property type="entry name" value="ABC_tran"/>
    <property type="match status" value="2"/>
</dbReference>
<evidence type="ECO:0000256" key="8">
    <source>
        <dbReference type="SAM" id="MobiDB-lite"/>
    </source>
</evidence>
<dbReference type="SMART" id="SM00382">
    <property type="entry name" value="AAA"/>
    <property type="match status" value="2"/>
</dbReference>
<evidence type="ECO:0000256" key="1">
    <source>
        <dbReference type="ARBA" id="ARBA00004141"/>
    </source>
</evidence>
<dbReference type="EMBL" id="KV907494">
    <property type="protein sequence ID" value="OOF99557.1"/>
    <property type="molecule type" value="Genomic_DNA"/>
</dbReference>
<dbReference type="VEuPathDB" id="FungiDB:ASPCADRAFT_126458"/>
<feature type="domain" description="ABC transporter" evidence="10">
    <location>
        <begin position="591"/>
        <end position="823"/>
    </location>
</feature>
<dbReference type="PANTHER" id="PTHR24223:SF399">
    <property type="entry name" value="ABC TRANSPORTER ATNG"/>
    <property type="match status" value="1"/>
</dbReference>
<dbReference type="STRING" id="602072.A0A1R3RYP4"/>
<dbReference type="InterPro" id="IPR003593">
    <property type="entry name" value="AAA+_ATPase"/>
</dbReference>
<dbReference type="PANTHER" id="PTHR24223">
    <property type="entry name" value="ATP-BINDING CASSETTE SUB-FAMILY C"/>
    <property type="match status" value="1"/>
</dbReference>
<evidence type="ECO:0000256" key="9">
    <source>
        <dbReference type="SAM" id="Phobius"/>
    </source>
</evidence>
<keyword evidence="6 9" id="KW-1133">Transmembrane helix</keyword>
<evidence type="ECO:0000256" key="4">
    <source>
        <dbReference type="ARBA" id="ARBA00022741"/>
    </source>
</evidence>
<evidence type="ECO:0000256" key="6">
    <source>
        <dbReference type="ARBA" id="ARBA00022989"/>
    </source>
</evidence>
<evidence type="ECO:0000259" key="11">
    <source>
        <dbReference type="PROSITE" id="PS50929"/>
    </source>
</evidence>
<dbReference type="InterPro" id="IPR036640">
    <property type="entry name" value="ABC1_TM_sf"/>
</dbReference>
<dbReference type="InterPro" id="IPR044726">
    <property type="entry name" value="ABCC_6TM_D2"/>
</dbReference>
<dbReference type="Pfam" id="PF24357">
    <property type="entry name" value="TMD0_ABC"/>
    <property type="match status" value="1"/>
</dbReference>
<dbReference type="InterPro" id="IPR011527">
    <property type="entry name" value="ABC1_TM_dom"/>
</dbReference>
<reference evidence="13" key="1">
    <citation type="journal article" date="2017" name="Genome Biol.">
        <title>Comparative genomics reveals high biological diversity and specific adaptations in the industrially and medically important fungal genus Aspergillus.</title>
        <authorList>
            <person name="de Vries R.P."/>
            <person name="Riley R."/>
            <person name="Wiebenga A."/>
            <person name="Aguilar-Osorio G."/>
            <person name="Amillis S."/>
            <person name="Uchima C.A."/>
            <person name="Anderluh G."/>
            <person name="Asadollahi M."/>
            <person name="Askin M."/>
            <person name="Barry K."/>
            <person name="Battaglia E."/>
            <person name="Bayram O."/>
            <person name="Benocci T."/>
            <person name="Braus-Stromeyer S.A."/>
            <person name="Caldana C."/>
            <person name="Canovas D."/>
            <person name="Cerqueira G.C."/>
            <person name="Chen F."/>
            <person name="Chen W."/>
            <person name="Choi C."/>
            <person name="Clum A."/>
            <person name="Dos Santos R.A."/>
            <person name="Damasio A.R."/>
            <person name="Diallinas G."/>
            <person name="Emri T."/>
            <person name="Fekete E."/>
            <person name="Flipphi M."/>
            <person name="Freyberg S."/>
            <person name="Gallo A."/>
            <person name="Gournas C."/>
            <person name="Habgood R."/>
            <person name="Hainaut M."/>
            <person name="Harispe M.L."/>
            <person name="Henrissat B."/>
            <person name="Hilden K.S."/>
            <person name="Hope R."/>
            <person name="Hossain A."/>
            <person name="Karabika E."/>
            <person name="Karaffa L."/>
            <person name="Karanyi Z."/>
            <person name="Krasevec N."/>
            <person name="Kuo A."/>
            <person name="Kusch H."/>
            <person name="LaButti K."/>
            <person name="Lagendijk E.L."/>
            <person name="Lapidus A."/>
            <person name="Levasseur A."/>
            <person name="Lindquist E."/>
            <person name="Lipzen A."/>
            <person name="Logrieco A.F."/>
            <person name="MacCabe A."/>
            <person name="Maekelae M.R."/>
            <person name="Malavazi I."/>
            <person name="Melin P."/>
            <person name="Meyer V."/>
            <person name="Mielnichuk N."/>
            <person name="Miskei M."/>
            <person name="Molnar A.P."/>
            <person name="Mule G."/>
            <person name="Ngan C.Y."/>
            <person name="Orejas M."/>
            <person name="Orosz E."/>
            <person name="Ouedraogo J.P."/>
            <person name="Overkamp K.M."/>
            <person name="Park H.-S."/>
            <person name="Perrone G."/>
            <person name="Piumi F."/>
            <person name="Punt P.J."/>
            <person name="Ram A.F."/>
            <person name="Ramon A."/>
            <person name="Rauscher S."/>
            <person name="Record E."/>
            <person name="Riano-Pachon D.M."/>
            <person name="Robert V."/>
            <person name="Roehrig J."/>
            <person name="Ruller R."/>
            <person name="Salamov A."/>
            <person name="Salih N.S."/>
            <person name="Samson R.A."/>
            <person name="Sandor E."/>
            <person name="Sanguinetti M."/>
            <person name="Schuetze T."/>
            <person name="Sepcic K."/>
            <person name="Shelest E."/>
            <person name="Sherlock G."/>
            <person name="Sophianopoulou V."/>
            <person name="Squina F.M."/>
            <person name="Sun H."/>
            <person name="Susca A."/>
            <person name="Todd R.B."/>
            <person name="Tsang A."/>
            <person name="Unkles S.E."/>
            <person name="van de Wiele N."/>
            <person name="van Rossen-Uffink D."/>
            <person name="Oliveira J.V."/>
            <person name="Vesth T.C."/>
            <person name="Visser J."/>
            <person name="Yu J.-H."/>
            <person name="Zhou M."/>
            <person name="Andersen M.R."/>
            <person name="Archer D.B."/>
            <person name="Baker S.E."/>
            <person name="Benoit I."/>
            <person name="Brakhage A.A."/>
            <person name="Braus G.H."/>
            <person name="Fischer R."/>
            <person name="Frisvad J.C."/>
            <person name="Goldman G.H."/>
            <person name="Houbraken J."/>
            <person name="Oakley B."/>
            <person name="Pocsi I."/>
            <person name="Scazzocchio C."/>
            <person name="Seiboth B."/>
            <person name="vanKuyk P.A."/>
            <person name="Wortman J."/>
            <person name="Dyer P.S."/>
            <person name="Grigoriev I.V."/>
        </authorList>
    </citation>
    <scope>NUCLEOTIDE SEQUENCE [LARGE SCALE GENOMIC DNA]</scope>
    <source>
        <strain evidence="13">ITEM 5010</strain>
    </source>
</reference>
<feature type="transmembrane region" description="Helical" evidence="9">
    <location>
        <begin position="957"/>
        <end position="977"/>
    </location>
</feature>
<organism evidence="12 13">
    <name type="scientific">Aspergillus carbonarius (strain ITEM 5010)</name>
    <dbReference type="NCBI Taxonomy" id="602072"/>
    <lineage>
        <taxon>Eukaryota</taxon>
        <taxon>Fungi</taxon>
        <taxon>Dikarya</taxon>
        <taxon>Ascomycota</taxon>
        <taxon>Pezizomycotina</taxon>
        <taxon>Eurotiomycetes</taxon>
        <taxon>Eurotiomycetidae</taxon>
        <taxon>Eurotiales</taxon>
        <taxon>Aspergillaceae</taxon>
        <taxon>Aspergillus</taxon>
        <taxon>Aspergillus subgen. Circumdati</taxon>
    </lineage>
</organism>
<dbReference type="GO" id="GO:0016887">
    <property type="term" value="F:ATP hydrolysis activity"/>
    <property type="evidence" value="ECO:0007669"/>
    <property type="project" value="InterPro"/>
</dbReference>
<dbReference type="Gene3D" id="1.20.1560.10">
    <property type="entry name" value="ABC transporter type 1, transmembrane domain"/>
    <property type="match status" value="2"/>
</dbReference>
<proteinExistence type="predicted"/>
<evidence type="ECO:0000256" key="3">
    <source>
        <dbReference type="ARBA" id="ARBA00022692"/>
    </source>
</evidence>
<feature type="transmembrane region" description="Helical" evidence="9">
    <location>
        <begin position="311"/>
        <end position="330"/>
    </location>
</feature>
<evidence type="ECO:0000256" key="7">
    <source>
        <dbReference type="ARBA" id="ARBA00023136"/>
    </source>
</evidence>
<dbReference type="GO" id="GO:0140359">
    <property type="term" value="F:ABC-type transporter activity"/>
    <property type="evidence" value="ECO:0007669"/>
    <property type="project" value="InterPro"/>
</dbReference>
<feature type="domain" description="ABC transporter" evidence="10">
    <location>
        <begin position="1197"/>
        <end position="1431"/>
    </location>
</feature>
<dbReference type="InterPro" id="IPR003439">
    <property type="entry name" value="ABC_transporter-like_ATP-bd"/>
</dbReference>
<feature type="region of interest" description="Disordered" evidence="8">
    <location>
        <begin position="840"/>
        <end position="862"/>
    </location>
</feature>
<comment type="subcellular location">
    <subcellularLocation>
        <location evidence="1">Membrane</location>
        <topology evidence="1">Multi-pass membrane protein</topology>
    </subcellularLocation>
</comment>
<feature type="transmembrane region" description="Helical" evidence="9">
    <location>
        <begin position="534"/>
        <end position="558"/>
    </location>
</feature>
<feature type="transmembrane region" description="Helical" evidence="9">
    <location>
        <begin position="915"/>
        <end position="936"/>
    </location>
</feature>
<feature type="transmembrane region" description="Helical" evidence="9">
    <location>
        <begin position="1101"/>
        <end position="1123"/>
    </location>
</feature>
<keyword evidence="13" id="KW-1185">Reference proteome</keyword>
<evidence type="ECO:0000313" key="13">
    <source>
        <dbReference type="Proteomes" id="UP000188318"/>
    </source>
</evidence>
<feature type="transmembrane region" description="Helical" evidence="9">
    <location>
        <begin position="270"/>
        <end position="291"/>
    </location>
</feature>